<name>A0A5N5HTB0_9ROSA</name>
<sequence>MARAQFQFSVNATPLAVESVSDPIYNAFYYPLNSCSPATEHGLWVQNQILMMQNIIYEIEGRSFSTVAAWVV</sequence>
<comment type="caution">
    <text evidence="1">The sequence shown here is derived from an EMBL/GenBank/DDBJ whole genome shotgun (WGS) entry which is preliminary data.</text>
</comment>
<reference evidence="1 2" key="3">
    <citation type="submission" date="2019-11" db="EMBL/GenBank/DDBJ databases">
        <title>A de novo genome assembly of a pear dwarfing rootstock.</title>
        <authorList>
            <person name="Wang F."/>
            <person name="Wang J."/>
            <person name="Li S."/>
            <person name="Zhang Y."/>
            <person name="Fang M."/>
            <person name="Ma L."/>
            <person name="Zhao Y."/>
            <person name="Jiang S."/>
        </authorList>
    </citation>
    <scope>NUCLEOTIDE SEQUENCE [LARGE SCALE GENOMIC DNA]</scope>
    <source>
        <strain evidence="1">S2</strain>
        <tissue evidence="1">Leaf</tissue>
    </source>
</reference>
<reference evidence="2" key="2">
    <citation type="submission" date="2019-10" db="EMBL/GenBank/DDBJ databases">
        <title>A de novo genome assembly of a pear dwarfing rootstock.</title>
        <authorList>
            <person name="Wang F."/>
            <person name="Wang J."/>
            <person name="Li S."/>
            <person name="Zhang Y."/>
            <person name="Fang M."/>
            <person name="Ma L."/>
            <person name="Zhao Y."/>
            <person name="Jiang S."/>
        </authorList>
    </citation>
    <scope>NUCLEOTIDE SEQUENCE [LARGE SCALE GENOMIC DNA]</scope>
</reference>
<accession>A0A5N5HTB0</accession>
<proteinExistence type="predicted"/>
<evidence type="ECO:0000313" key="2">
    <source>
        <dbReference type="Proteomes" id="UP000327157"/>
    </source>
</evidence>
<gene>
    <name evidence="1" type="ORF">D8674_007606</name>
</gene>
<dbReference type="EMBL" id="SMOL01000143">
    <property type="protein sequence ID" value="KAB2630087.1"/>
    <property type="molecule type" value="Genomic_DNA"/>
</dbReference>
<protein>
    <submittedName>
        <fullName evidence="1">Uncharacterized protein</fullName>
    </submittedName>
</protein>
<organism evidence="1 2">
    <name type="scientific">Pyrus ussuriensis x Pyrus communis</name>
    <dbReference type="NCBI Taxonomy" id="2448454"/>
    <lineage>
        <taxon>Eukaryota</taxon>
        <taxon>Viridiplantae</taxon>
        <taxon>Streptophyta</taxon>
        <taxon>Embryophyta</taxon>
        <taxon>Tracheophyta</taxon>
        <taxon>Spermatophyta</taxon>
        <taxon>Magnoliopsida</taxon>
        <taxon>eudicotyledons</taxon>
        <taxon>Gunneridae</taxon>
        <taxon>Pentapetalae</taxon>
        <taxon>rosids</taxon>
        <taxon>fabids</taxon>
        <taxon>Rosales</taxon>
        <taxon>Rosaceae</taxon>
        <taxon>Amygdaloideae</taxon>
        <taxon>Maleae</taxon>
        <taxon>Pyrus</taxon>
    </lineage>
</organism>
<dbReference type="Proteomes" id="UP000327157">
    <property type="component" value="Chromosome 12"/>
</dbReference>
<dbReference type="AlphaFoldDB" id="A0A5N5HTB0"/>
<keyword evidence="2" id="KW-1185">Reference proteome</keyword>
<reference evidence="1 2" key="1">
    <citation type="submission" date="2019-09" db="EMBL/GenBank/DDBJ databases">
        <authorList>
            <person name="Ou C."/>
        </authorList>
    </citation>
    <scope>NUCLEOTIDE SEQUENCE [LARGE SCALE GENOMIC DNA]</scope>
    <source>
        <strain evidence="1">S2</strain>
        <tissue evidence="1">Leaf</tissue>
    </source>
</reference>
<evidence type="ECO:0000313" key="1">
    <source>
        <dbReference type="EMBL" id="KAB2630087.1"/>
    </source>
</evidence>